<evidence type="ECO:0000313" key="2">
    <source>
        <dbReference type="Proteomes" id="UP000036513"/>
    </source>
</evidence>
<sequence length="103" mass="11062">MPAGVIKLTNEEMLQIAQQGQSHCDSYSAQTRALVNVANEFATMHMRGAAGLAVLNKTTELQQTVDRMTQTSSEKYQGVGQFAQAGLNSTQEAQSRIMAIASA</sequence>
<dbReference type="InterPro" id="IPR036689">
    <property type="entry name" value="ESAT-6-like_sf"/>
</dbReference>
<accession>A0A0J6WKW5</accession>
<organism evidence="1 2">
    <name type="scientific">Mycolicibacterium chlorophenolicum</name>
    <dbReference type="NCBI Taxonomy" id="37916"/>
    <lineage>
        <taxon>Bacteria</taxon>
        <taxon>Bacillati</taxon>
        <taxon>Actinomycetota</taxon>
        <taxon>Actinomycetes</taxon>
        <taxon>Mycobacteriales</taxon>
        <taxon>Mycobacteriaceae</taxon>
        <taxon>Mycolicibacterium</taxon>
    </lineage>
</organism>
<dbReference type="RefSeq" id="WP_048469164.1">
    <property type="nucleotide sequence ID" value="NZ_JYNL01000009.1"/>
</dbReference>
<gene>
    <name evidence="1" type="ORF">MCHLDSM_01266</name>
</gene>
<name>A0A0J6WKW5_9MYCO</name>
<keyword evidence="2" id="KW-1185">Reference proteome</keyword>
<dbReference type="Proteomes" id="UP000036513">
    <property type="component" value="Unassembled WGS sequence"/>
</dbReference>
<reference evidence="1 2" key="1">
    <citation type="journal article" date="2015" name="Genome Biol. Evol.">
        <title>Characterization of Three Mycobacterium spp. with Potential Use in Bioremediation by Genome Sequencing and Comparative Genomics.</title>
        <authorList>
            <person name="Das S."/>
            <person name="Pettersson B.M."/>
            <person name="Behra P.R."/>
            <person name="Ramesh M."/>
            <person name="Dasgupta S."/>
            <person name="Bhattacharya A."/>
            <person name="Kirsebom L.A."/>
        </authorList>
    </citation>
    <scope>NUCLEOTIDE SEQUENCE [LARGE SCALE GENOMIC DNA]</scope>
    <source>
        <strain evidence="1 2">DSM 43826</strain>
    </source>
</reference>
<dbReference type="PATRIC" id="fig|37916.4.peg.1152"/>
<dbReference type="EMBL" id="JYNL01000009">
    <property type="protein sequence ID" value="KMO82643.1"/>
    <property type="molecule type" value="Genomic_DNA"/>
</dbReference>
<dbReference type="SUPFAM" id="SSF140453">
    <property type="entry name" value="EsxAB dimer-like"/>
    <property type="match status" value="1"/>
</dbReference>
<dbReference type="AlphaFoldDB" id="A0A0J6WKW5"/>
<evidence type="ECO:0000313" key="1">
    <source>
        <dbReference type="EMBL" id="KMO82643.1"/>
    </source>
</evidence>
<protein>
    <submittedName>
        <fullName evidence="1">Uncharacterized protein</fullName>
    </submittedName>
</protein>
<proteinExistence type="predicted"/>
<dbReference type="STRING" id="37916.MCHLDSM_01266"/>
<comment type="caution">
    <text evidence="1">The sequence shown here is derived from an EMBL/GenBank/DDBJ whole genome shotgun (WGS) entry which is preliminary data.</text>
</comment>